<dbReference type="AlphaFoldDB" id="A0A971M3W0"/>
<sequence>MDTSRKYRSESGITLLEVMVAVAVASITLVSLISLVSSAITMEDNARKVTEATVIADSMMKEIERTGYPEVGYKEGLVDEDDSTGFAFKQNVIESPIEDVRIVQIQVLWDKGKNSVDLAGYIAKR</sequence>
<gene>
    <name evidence="2" type="ORF">GXY80_07385</name>
</gene>
<dbReference type="Proteomes" id="UP000777265">
    <property type="component" value="Unassembled WGS sequence"/>
</dbReference>
<reference evidence="2" key="2">
    <citation type="submission" date="2020-01" db="EMBL/GenBank/DDBJ databases">
        <authorList>
            <person name="Campanaro S."/>
        </authorList>
    </citation>
    <scope>NUCLEOTIDE SEQUENCE</scope>
    <source>
        <strain evidence="2">AS06rmzACSIP_7</strain>
    </source>
</reference>
<comment type="caution">
    <text evidence="2">The sequence shown here is derived from an EMBL/GenBank/DDBJ whole genome shotgun (WGS) entry which is preliminary data.</text>
</comment>
<feature type="transmembrane region" description="Helical" evidence="1">
    <location>
        <begin position="12"/>
        <end position="36"/>
    </location>
</feature>
<dbReference type="Pfam" id="PF07963">
    <property type="entry name" value="N_methyl"/>
    <property type="match status" value="1"/>
</dbReference>
<proteinExistence type="predicted"/>
<evidence type="ECO:0008006" key="4">
    <source>
        <dbReference type="Google" id="ProtNLM"/>
    </source>
</evidence>
<organism evidence="2 3">
    <name type="scientific">Syntrophorhabdus aromaticivorans</name>
    <dbReference type="NCBI Taxonomy" id="328301"/>
    <lineage>
        <taxon>Bacteria</taxon>
        <taxon>Pseudomonadati</taxon>
        <taxon>Thermodesulfobacteriota</taxon>
        <taxon>Syntrophorhabdia</taxon>
        <taxon>Syntrophorhabdales</taxon>
        <taxon>Syntrophorhabdaceae</taxon>
        <taxon>Syntrophorhabdus</taxon>
    </lineage>
</organism>
<dbReference type="EMBL" id="JAAYEE010000121">
    <property type="protein sequence ID" value="NLW35288.1"/>
    <property type="molecule type" value="Genomic_DNA"/>
</dbReference>
<keyword evidence="1" id="KW-0472">Membrane</keyword>
<keyword evidence="1" id="KW-0812">Transmembrane</keyword>
<reference evidence="2" key="1">
    <citation type="journal article" date="2020" name="Biotechnol. Biofuels">
        <title>New insights from the biogas microbiome by comprehensive genome-resolved metagenomics of nearly 1600 species originating from multiple anaerobic digesters.</title>
        <authorList>
            <person name="Campanaro S."/>
            <person name="Treu L."/>
            <person name="Rodriguez-R L.M."/>
            <person name="Kovalovszki A."/>
            <person name="Ziels R.M."/>
            <person name="Maus I."/>
            <person name="Zhu X."/>
            <person name="Kougias P.G."/>
            <person name="Basile A."/>
            <person name="Luo G."/>
            <person name="Schluter A."/>
            <person name="Konstantinidis K.T."/>
            <person name="Angelidaki I."/>
        </authorList>
    </citation>
    <scope>NUCLEOTIDE SEQUENCE</scope>
    <source>
        <strain evidence="2">AS06rmzACSIP_7</strain>
    </source>
</reference>
<dbReference type="PROSITE" id="PS00409">
    <property type="entry name" value="PROKAR_NTER_METHYL"/>
    <property type="match status" value="1"/>
</dbReference>
<evidence type="ECO:0000256" key="1">
    <source>
        <dbReference type="SAM" id="Phobius"/>
    </source>
</evidence>
<dbReference type="InterPro" id="IPR012902">
    <property type="entry name" value="N_methyl_site"/>
</dbReference>
<accession>A0A971M3W0</accession>
<evidence type="ECO:0000313" key="2">
    <source>
        <dbReference type="EMBL" id="NLW35288.1"/>
    </source>
</evidence>
<keyword evidence="1" id="KW-1133">Transmembrane helix</keyword>
<protein>
    <recommendedName>
        <fullName evidence="4">Prepilin-type N-terminal cleavage/methylation domain-containing protein</fullName>
    </recommendedName>
</protein>
<name>A0A971M3W0_9BACT</name>
<evidence type="ECO:0000313" key="3">
    <source>
        <dbReference type="Proteomes" id="UP000777265"/>
    </source>
</evidence>